<gene>
    <name evidence="1" type="ORF">GCM10010981_17430</name>
</gene>
<evidence type="ECO:0000313" key="1">
    <source>
        <dbReference type="EMBL" id="GGA29098.1"/>
    </source>
</evidence>
<comment type="caution">
    <text evidence="1">The sequence shown here is derived from an EMBL/GenBank/DDBJ whole genome shotgun (WGS) entry which is preliminary data.</text>
</comment>
<sequence length="65" mass="7087">MIDCGHNSTSGWRPSNFLAEDTPDGKKANVAYFGPGMHAHGVIVDGDNIVLFKGKFPKEERLTVI</sequence>
<name>A0ABQ1FSS5_9GAMM</name>
<reference evidence="2" key="1">
    <citation type="journal article" date="2019" name="Int. J. Syst. Evol. Microbiol.">
        <title>The Global Catalogue of Microorganisms (GCM) 10K type strain sequencing project: providing services to taxonomists for standard genome sequencing and annotation.</title>
        <authorList>
            <consortium name="The Broad Institute Genomics Platform"/>
            <consortium name="The Broad Institute Genome Sequencing Center for Infectious Disease"/>
            <person name="Wu L."/>
            <person name="Ma J."/>
        </authorList>
    </citation>
    <scope>NUCLEOTIDE SEQUENCE [LARGE SCALE GENOMIC DNA]</scope>
    <source>
        <strain evidence="2">CGMCC 1.15439</strain>
    </source>
</reference>
<organism evidence="1 2">
    <name type="scientific">Dyella nitratireducens</name>
    <dbReference type="NCBI Taxonomy" id="1849580"/>
    <lineage>
        <taxon>Bacteria</taxon>
        <taxon>Pseudomonadati</taxon>
        <taxon>Pseudomonadota</taxon>
        <taxon>Gammaproteobacteria</taxon>
        <taxon>Lysobacterales</taxon>
        <taxon>Rhodanobacteraceae</taxon>
        <taxon>Dyella</taxon>
    </lineage>
</organism>
<dbReference type="EMBL" id="BMJA01000001">
    <property type="protein sequence ID" value="GGA29098.1"/>
    <property type="molecule type" value="Genomic_DNA"/>
</dbReference>
<keyword evidence="2" id="KW-1185">Reference proteome</keyword>
<evidence type="ECO:0000313" key="2">
    <source>
        <dbReference type="Proteomes" id="UP000620046"/>
    </source>
</evidence>
<protein>
    <submittedName>
        <fullName evidence="1">Uncharacterized protein</fullName>
    </submittedName>
</protein>
<accession>A0ABQ1FSS5</accession>
<dbReference type="Proteomes" id="UP000620046">
    <property type="component" value="Unassembled WGS sequence"/>
</dbReference>
<proteinExistence type="predicted"/>